<dbReference type="GO" id="GO:0006749">
    <property type="term" value="P:glutathione metabolic process"/>
    <property type="evidence" value="ECO:0007669"/>
    <property type="project" value="TreeGrafter"/>
</dbReference>
<dbReference type="InterPro" id="IPR004099">
    <property type="entry name" value="Pyr_nucl-diS_OxRdtase_dimer"/>
</dbReference>
<evidence type="ECO:0000256" key="8">
    <source>
        <dbReference type="ARBA" id="ARBA00023002"/>
    </source>
</evidence>
<comment type="cofactor">
    <cofactor evidence="1">
        <name>FAD</name>
        <dbReference type="ChEBI" id="CHEBI:57692"/>
    </cofactor>
</comment>
<keyword evidence="8 11" id="KW-0560">Oxidoreductase</keyword>
<comment type="similarity">
    <text evidence="2 11">Belongs to the class-I pyridine nucleotide-disulfide oxidoreductase family.</text>
</comment>
<evidence type="ECO:0000313" key="16">
    <source>
        <dbReference type="Proteomes" id="UP000694416"/>
    </source>
</evidence>
<evidence type="ECO:0000256" key="6">
    <source>
        <dbReference type="ARBA" id="ARBA00022857"/>
    </source>
</evidence>
<dbReference type="SUPFAM" id="SSF55424">
    <property type="entry name" value="FAD/NAD-linked reductases, dimerisation (C-terminal) domain"/>
    <property type="match status" value="1"/>
</dbReference>
<evidence type="ECO:0000259" key="14">
    <source>
        <dbReference type="Pfam" id="PF07992"/>
    </source>
</evidence>
<evidence type="ECO:0000256" key="11">
    <source>
        <dbReference type="RuleBase" id="RU003691"/>
    </source>
</evidence>
<dbReference type="Pfam" id="PF07992">
    <property type="entry name" value="Pyr_redox_2"/>
    <property type="match status" value="1"/>
</dbReference>
<keyword evidence="4 11" id="KW-0285">Flavoprotein</keyword>
<keyword evidence="9" id="KW-1015">Disulfide bond</keyword>
<evidence type="ECO:0000256" key="4">
    <source>
        <dbReference type="ARBA" id="ARBA00022630"/>
    </source>
</evidence>
<dbReference type="Pfam" id="PF02852">
    <property type="entry name" value="Pyr_redox_dim"/>
    <property type="match status" value="1"/>
</dbReference>
<evidence type="ECO:0000256" key="12">
    <source>
        <dbReference type="SAM" id="MobiDB-lite"/>
    </source>
</evidence>
<feature type="domain" description="FAD/NAD(P)-binding" evidence="14">
    <location>
        <begin position="189"/>
        <end position="521"/>
    </location>
</feature>
<proteinExistence type="inferred from homology"/>
<dbReference type="PANTHER" id="PTHR42737">
    <property type="entry name" value="GLUTATHIONE REDUCTASE"/>
    <property type="match status" value="1"/>
</dbReference>
<reference evidence="15" key="1">
    <citation type="submission" date="2025-08" db="UniProtKB">
        <authorList>
            <consortium name="Ensembl"/>
        </authorList>
    </citation>
    <scope>IDENTIFICATION</scope>
</reference>
<feature type="region of interest" description="Disordered" evidence="12">
    <location>
        <begin position="88"/>
        <end position="134"/>
    </location>
</feature>
<dbReference type="GO" id="GO:0004362">
    <property type="term" value="F:glutathione-disulfide reductase (NADPH) activity"/>
    <property type="evidence" value="ECO:0007669"/>
    <property type="project" value="TreeGrafter"/>
</dbReference>
<evidence type="ECO:0000256" key="10">
    <source>
        <dbReference type="ARBA" id="ARBA00023284"/>
    </source>
</evidence>
<evidence type="ECO:0000256" key="2">
    <source>
        <dbReference type="ARBA" id="ARBA00007532"/>
    </source>
</evidence>
<dbReference type="GO" id="GO:0034599">
    <property type="term" value="P:cellular response to oxidative stress"/>
    <property type="evidence" value="ECO:0007669"/>
    <property type="project" value="TreeGrafter"/>
</dbReference>
<dbReference type="Gene3D" id="3.50.50.60">
    <property type="entry name" value="FAD/NAD(P)-binding domain"/>
    <property type="match status" value="1"/>
</dbReference>
<evidence type="ECO:0000256" key="7">
    <source>
        <dbReference type="ARBA" id="ARBA00022933"/>
    </source>
</evidence>
<keyword evidence="6" id="KW-0521">NADP</keyword>
<evidence type="ECO:0000256" key="9">
    <source>
        <dbReference type="ARBA" id="ARBA00023157"/>
    </source>
</evidence>
<dbReference type="InterPro" id="IPR046952">
    <property type="entry name" value="GSHR/TRXR-like"/>
</dbReference>
<dbReference type="InterPro" id="IPR006338">
    <property type="entry name" value="Thioredoxin/glutathione_Rdtase"/>
</dbReference>
<sequence length="689" mass="75762">MHNVLAGFGFMLIRQSQKTSYNSIKQLNSNFEKKSSYFLNIHFLNFLSLSLNTQSKIILNKKNNIIFYNNKSLNNYKYNIINKSFSSSNKSFSSSNKSYSSSNKSYSSSNKSYSSSNKSYSSSNKSYSSSNKSYSSSNYIKKMSNEINVKKNCDHINLRGENCSTCNNIIENKTNQLNNGFANTCSYDYDYIVIGGGPGGMASAKEAAANGAKVLLLDFVKPSNQGTKWGLGGTCVNVGCVPKKLMHYAGHMGSLFKLDSGPYGWELGQIKHDWDKLVNTVQSHIHSLNFSYTVGLRSSKVKYINGLAKLKNMNTVTYYLKGDKTKEVDVTGKYILIATGCRPNIPEDVEGAKELSITSDDIFSLKKAPGKTLVVGASYVALECAGFLNSLGYDVSVAVRSIVLRGFDQQCANKVKTFMIEQGVLFLDGILPKKLTKETNGQIKVLFSNGNTEIYDTVLYATGRKGDIEGLNLQALNINMDKNSNKIITDKYSCTNITSIFAVGDVSFKCPELAPVCIKAGEILARRLFKKSNEIMDYTYIPTAIYTPIEYGSCGYSEESAYATFGKENVEIYLQEFNNLEISAVHRKKHKKAQKDDFDIDIGSTCLSKLICLKNQENIVIGFHYVGPNAGEVTQGMALAIKLKVKKSDFDTCVGIHPTDAESFMNLTITLSSGLSFAAKGGCGGGKCG</sequence>
<keyword evidence="5 11" id="KW-0274">FAD</keyword>
<dbReference type="InterPro" id="IPR023753">
    <property type="entry name" value="FAD/NAD-binding_dom"/>
</dbReference>
<dbReference type="GO" id="GO:0005739">
    <property type="term" value="C:mitochondrion"/>
    <property type="evidence" value="ECO:0007669"/>
    <property type="project" value="TreeGrafter"/>
</dbReference>
<dbReference type="Proteomes" id="UP000694416">
    <property type="component" value="Unplaced"/>
</dbReference>
<dbReference type="InterPro" id="IPR016156">
    <property type="entry name" value="FAD/NAD-linked_Rdtase_dimer_sf"/>
</dbReference>
<dbReference type="SUPFAM" id="SSF51905">
    <property type="entry name" value="FAD/NAD(P)-binding domain"/>
    <property type="match status" value="1"/>
</dbReference>
<dbReference type="Ensembl" id="ENSPTET00000005089.1">
    <property type="protein sequence ID" value="ENSPTEP00000003245.1"/>
    <property type="gene ID" value="ENSPTEG00000003855.1"/>
</dbReference>
<reference evidence="15" key="2">
    <citation type="submission" date="2025-09" db="UniProtKB">
        <authorList>
            <consortium name="Ensembl"/>
        </authorList>
    </citation>
    <scope>IDENTIFICATION</scope>
</reference>
<protein>
    <recommendedName>
        <fullName evidence="3">thioredoxin-disulfide reductase (NADPH)</fullName>
        <ecNumber evidence="3">1.8.1.9</ecNumber>
    </recommendedName>
</protein>
<dbReference type="GO" id="GO:0050660">
    <property type="term" value="F:flavin adenine dinucleotide binding"/>
    <property type="evidence" value="ECO:0007669"/>
    <property type="project" value="InterPro"/>
</dbReference>
<accession>A0A8C9LID7</accession>
<dbReference type="NCBIfam" id="TIGR01438">
    <property type="entry name" value="TGR"/>
    <property type="match status" value="1"/>
</dbReference>
<dbReference type="GO" id="GO:0004791">
    <property type="term" value="F:thioredoxin-disulfide reductase (NADPH) activity"/>
    <property type="evidence" value="ECO:0007669"/>
    <property type="project" value="UniProtKB-EC"/>
</dbReference>
<dbReference type="AlphaFoldDB" id="A0A8C9LID7"/>
<dbReference type="PROSITE" id="PS00076">
    <property type="entry name" value="PYRIDINE_REDOX_1"/>
    <property type="match status" value="1"/>
</dbReference>
<evidence type="ECO:0000313" key="15">
    <source>
        <dbReference type="Ensembl" id="ENSPTEP00000003245.1"/>
    </source>
</evidence>
<keyword evidence="7" id="KW-0712">Selenocysteine</keyword>
<dbReference type="PRINTS" id="PR00368">
    <property type="entry name" value="FADPNR"/>
</dbReference>
<evidence type="ECO:0000256" key="3">
    <source>
        <dbReference type="ARBA" id="ARBA00012610"/>
    </source>
</evidence>
<dbReference type="InterPro" id="IPR036188">
    <property type="entry name" value="FAD/NAD-bd_sf"/>
</dbReference>
<dbReference type="InterPro" id="IPR012999">
    <property type="entry name" value="Pyr_OxRdtase_I_AS"/>
</dbReference>
<dbReference type="PANTHER" id="PTHR42737:SF2">
    <property type="entry name" value="GLUTATHIONE REDUCTASE"/>
    <property type="match status" value="1"/>
</dbReference>
<name>A0A8C9LID7_9PRIM</name>
<organism evidence="15 16">
    <name type="scientific">Piliocolobus tephrosceles</name>
    <name type="common">Ugandan red Colobus</name>
    <dbReference type="NCBI Taxonomy" id="591936"/>
    <lineage>
        <taxon>Eukaryota</taxon>
        <taxon>Metazoa</taxon>
        <taxon>Chordata</taxon>
        <taxon>Craniata</taxon>
        <taxon>Vertebrata</taxon>
        <taxon>Euteleostomi</taxon>
        <taxon>Mammalia</taxon>
        <taxon>Eutheria</taxon>
        <taxon>Euarchontoglires</taxon>
        <taxon>Primates</taxon>
        <taxon>Haplorrhini</taxon>
        <taxon>Catarrhini</taxon>
        <taxon>Cercopithecidae</taxon>
        <taxon>Colobinae</taxon>
        <taxon>Piliocolobus</taxon>
    </lineage>
</organism>
<evidence type="ECO:0000259" key="13">
    <source>
        <dbReference type="Pfam" id="PF02852"/>
    </source>
</evidence>
<dbReference type="EC" id="1.8.1.9" evidence="3"/>
<dbReference type="GO" id="GO:0045454">
    <property type="term" value="P:cell redox homeostasis"/>
    <property type="evidence" value="ECO:0007669"/>
    <property type="project" value="InterPro"/>
</dbReference>
<dbReference type="GO" id="GO:0005829">
    <property type="term" value="C:cytosol"/>
    <property type="evidence" value="ECO:0007669"/>
    <property type="project" value="TreeGrafter"/>
</dbReference>
<keyword evidence="16" id="KW-1185">Reference proteome</keyword>
<dbReference type="PRINTS" id="PR00411">
    <property type="entry name" value="PNDRDTASEI"/>
</dbReference>
<dbReference type="FunFam" id="3.50.50.60:FF:000190">
    <property type="entry name" value="Thioredoxin reductase"/>
    <property type="match status" value="1"/>
</dbReference>
<evidence type="ECO:0000256" key="5">
    <source>
        <dbReference type="ARBA" id="ARBA00022827"/>
    </source>
</evidence>
<feature type="domain" description="Pyridine nucleotide-disulphide oxidoreductase dimerisation" evidence="13">
    <location>
        <begin position="541"/>
        <end position="666"/>
    </location>
</feature>
<evidence type="ECO:0000256" key="1">
    <source>
        <dbReference type="ARBA" id="ARBA00001974"/>
    </source>
</evidence>
<keyword evidence="10 11" id="KW-0676">Redox-active center</keyword>